<keyword evidence="1" id="KW-0732">Signal</keyword>
<evidence type="ECO:0008006" key="4">
    <source>
        <dbReference type="Google" id="ProtNLM"/>
    </source>
</evidence>
<evidence type="ECO:0000313" key="3">
    <source>
        <dbReference type="Proteomes" id="UP000298652"/>
    </source>
</evidence>
<keyword evidence="3" id="KW-1185">Reference proteome</keyword>
<organism evidence="2 3">
    <name type="scientific">Setaria viridis</name>
    <name type="common">Green bristlegrass</name>
    <name type="synonym">Setaria italica subsp. viridis</name>
    <dbReference type="NCBI Taxonomy" id="4556"/>
    <lineage>
        <taxon>Eukaryota</taxon>
        <taxon>Viridiplantae</taxon>
        <taxon>Streptophyta</taxon>
        <taxon>Embryophyta</taxon>
        <taxon>Tracheophyta</taxon>
        <taxon>Spermatophyta</taxon>
        <taxon>Magnoliopsida</taxon>
        <taxon>Liliopsida</taxon>
        <taxon>Poales</taxon>
        <taxon>Poaceae</taxon>
        <taxon>PACMAD clade</taxon>
        <taxon>Panicoideae</taxon>
        <taxon>Panicodae</taxon>
        <taxon>Paniceae</taxon>
        <taxon>Cenchrinae</taxon>
        <taxon>Setaria</taxon>
    </lineage>
</organism>
<evidence type="ECO:0000313" key="2">
    <source>
        <dbReference type="EMBL" id="TKW08155.1"/>
    </source>
</evidence>
<dbReference type="Proteomes" id="UP000298652">
    <property type="component" value="Chromosome 6"/>
</dbReference>
<dbReference type="EMBL" id="CM016557">
    <property type="protein sequence ID" value="TKW08155.1"/>
    <property type="molecule type" value="Genomic_DNA"/>
</dbReference>
<accession>A0A4U6U1S9</accession>
<feature type="chain" id="PRO_5020393552" description="Secreted protein" evidence="1">
    <location>
        <begin position="17"/>
        <end position="63"/>
    </location>
</feature>
<proteinExistence type="predicted"/>
<sequence length="63" mass="6909">MLGCCTSCFFPHLLCCLVCELSFFLFKTIGSSSSASFKKEESVGSELLFRSTSISTKEPSAER</sequence>
<dbReference type="Gramene" id="TKW08155">
    <property type="protein sequence ID" value="TKW08155"/>
    <property type="gene ID" value="SEVIR_6G010425v2"/>
</dbReference>
<dbReference type="AlphaFoldDB" id="A0A4U6U1S9"/>
<feature type="signal peptide" evidence="1">
    <location>
        <begin position="1"/>
        <end position="16"/>
    </location>
</feature>
<protein>
    <recommendedName>
        <fullName evidence="4">Secreted protein</fullName>
    </recommendedName>
</protein>
<evidence type="ECO:0000256" key="1">
    <source>
        <dbReference type="SAM" id="SignalP"/>
    </source>
</evidence>
<reference evidence="2" key="1">
    <citation type="submission" date="2019-03" db="EMBL/GenBank/DDBJ databases">
        <title>WGS assembly of Setaria viridis.</title>
        <authorList>
            <person name="Huang P."/>
            <person name="Jenkins J."/>
            <person name="Grimwood J."/>
            <person name="Barry K."/>
            <person name="Healey A."/>
            <person name="Mamidi S."/>
            <person name="Sreedasyam A."/>
            <person name="Shu S."/>
            <person name="Feldman M."/>
            <person name="Wu J."/>
            <person name="Yu Y."/>
            <person name="Chen C."/>
            <person name="Johnson J."/>
            <person name="Rokhsar D."/>
            <person name="Baxter I."/>
            <person name="Schmutz J."/>
            <person name="Brutnell T."/>
            <person name="Kellogg E."/>
        </authorList>
    </citation>
    <scope>NUCLEOTIDE SEQUENCE [LARGE SCALE GENOMIC DNA]</scope>
</reference>
<gene>
    <name evidence="2" type="ORF">SEVIR_6G010425v2</name>
</gene>
<name>A0A4U6U1S9_SETVI</name>